<sequence length="449" mass="52165">MNSKRQIVLELNELCPHLLQEFMNQGALPNLSQIYSHADCYETHVDCDLGQLEPWTQWVTVHTGVSSEKHKIHRLGQAQNLEYDSIWDILSRRGFSSWLCGSMNTKWDQNDQHIMAIPDPWSINAESSPKSLDTFYEFVRANVQEHTNARFKQSLQKNLEFLIFMLGHGLSVRTVSMLIQQMLRQIRNAPDQWKKPFLLDCLQFDVFSHVYRKNKPDFATFFSNSTAHFQHKFWRYMEPEAFTLKPSDDEIKQYQNAILSAYQNHDALVGKALDLADSQTSIVISTAISQRPFSELDEVGGKRFYRPYSLKEIPSIFELEHVVDVCPVMSHQFYVVFESEQQAIFAAQQLKEYTVEGEALFSVRHQAKRVFLGCRIIRVLKGQPKINAINRELSFFDVFYLADNLKSGAHSSKGVLWIYNQNRQQTIFKEPLPLESVMTRLLDEYDMAS</sequence>
<gene>
    <name evidence="1" type="ORF">DBZ36_17135</name>
</gene>
<accession>A0A420E7G8</accession>
<protein>
    <submittedName>
        <fullName evidence="1">Uncharacterized protein</fullName>
    </submittedName>
</protein>
<evidence type="ECO:0000313" key="1">
    <source>
        <dbReference type="EMBL" id="RKF14378.1"/>
    </source>
</evidence>
<dbReference type="EMBL" id="RAQO01000009">
    <property type="protein sequence ID" value="RKF14378.1"/>
    <property type="molecule type" value="Genomic_DNA"/>
</dbReference>
<proteinExistence type="predicted"/>
<dbReference type="OrthoDB" id="244470at2"/>
<name>A0A420E7G8_9ALTE</name>
<evidence type="ECO:0000313" key="2">
    <source>
        <dbReference type="Proteomes" id="UP000286482"/>
    </source>
</evidence>
<dbReference type="InterPro" id="IPR017850">
    <property type="entry name" value="Alkaline_phosphatase_core_sf"/>
</dbReference>
<keyword evidence="2" id="KW-1185">Reference proteome</keyword>
<comment type="caution">
    <text evidence="1">The sequence shown here is derived from an EMBL/GenBank/DDBJ whole genome shotgun (WGS) entry which is preliminary data.</text>
</comment>
<organism evidence="1 2">
    <name type="scientific">Alginatibacterium sediminis</name>
    <dbReference type="NCBI Taxonomy" id="2164068"/>
    <lineage>
        <taxon>Bacteria</taxon>
        <taxon>Pseudomonadati</taxon>
        <taxon>Pseudomonadota</taxon>
        <taxon>Gammaproteobacteria</taxon>
        <taxon>Alteromonadales</taxon>
        <taxon>Alteromonadaceae</taxon>
        <taxon>Alginatibacterium</taxon>
    </lineage>
</organism>
<dbReference type="Gene3D" id="3.40.720.10">
    <property type="entry name" value="Alkaline Phosphatase, subunit A"/>
    <property type="match status" value="1"/>
</dbReference>
<dbReference type="SUPFAM" id="SSF53649">
    <property type="entry name" value="Alkaline phosphatase-like"/>
    <property type="match status" value="1"/>
</dbReference>
<dbReference type="Proteomes" id="UP000286482">
    <property type="component" value="Unassembled WGS sequence"/>
</dbReference>
<reference evidence="1 2" key="1">
    <citation type="submission" date="2018-09" db="EMBL/GenBank/DDBJ databases">
        <authorList>
            <person name="Wang Z."/>
        </authorList>
    </citation>
    <scope>NUCLEOTIDE SEQUENCE [LARGE SCALE GENOMIC DNA]</scope>
    <source>
        <strain evidence="1 2">ALS 81</strain>
    </source>
</reference>
<dbReference type="RefSeq" id="WP_120356189.1">
    <property type="nucleotide sequence ID" value="NZ_RAQO01000009.1"/>
</dbReference>
<dbReference type="AlphaFoldDB" id="A0A420E7G8"/>